<dbReference type="SMART" id="SM00367">
    <property type="entry name" value="LRR_CC"/>
    <property type="match status" value="3"/>
</dbReference>
<dbReference type="GO" id="GO:0031146">
    <property type="term" value="P:SCF-dependent proteasomal ubiquitin-dependent protein catabolic process"/>
    <property type="evidence" value="ECO:0007669"/>
    <property type="project" value="TreeGrafter"/>
</dbReference>
<comment type="caution">
    <text evidence="1">The sequence shown here is derived from an EMBL/GenBank/DDBJ whole genome shotgun (WGS) entry which is preliminary data.</text>
</comment>
<dbReference type="InterPro" id="IPR006553">
    <property type="entry name" value="Leu-rich_rpt_Cys-con_subtyp"/>
</dbReference>
<organism evidence="1 2">
    <name type="scientific">Protopolystoma xenopodis</name>
    <dbReference type="NCBI Taxonomy" id="117903"/>
    <lineage>
        <taxon>Eukaryota</taxon>
        <taxon>Metazoa</taxon>
        <taxon>Spiralia</taxon>
        <taxon>Lophotrochozoa</taxon>
        <taxon>Platyhelminthes</taxon>
        <taxon>Monogenea</taxon>
        <taxon>Polyopisthocotylea</taxon>
        <taxon>Polystomatidea</taxon>
        <taxon>Polystomatidae</taxon>
        <taxon>Protopolystoma</taxon>
    </lineage>
</organism>
<sequence>MDLSSCLAIDSDGFLPLGRLIRLRWLSLYRTKVTDAALANLAALCQRLEHLNLGACSFVHSMNRSILAIAKSNPGLISLDLWRSRNFLADGLLQLADLCPNLRELDIGWCGPVQNRQPGCVEYLVARCHRLQKLFLTALRSHKVKKV</sequence>
<dbReference type="AlphaFoldDB" id="A0A448WD38"/>
<proteinExistence type="predicted"/>
<reference evidence="1" key="1">
    <citation type="submission" date="2018-11" db="EMBL/GenBank/DDBJ databases">
        <authorList>
            <consortium name="Pathogen Informatics"/>
        </authorList>
    </citation>
    <scope>NUCLEOTIDE SEQUENCE</scope>
</reference>
<accession>A0A448WD38</accession>
<gene>
    <name evidence="1" type="ORF">PXEA_LOCUS2249</name>
</gene>
<evidence type="ECO:0000313" key="1">
    <source>
        <dbReference type="EMBL" id="VEL08809.1"/>
    </source>
</evidence>
<dbReference type="Proteomes" id="UP000784294">
    <property type="component" value="Unassembled WGS sequence"/>
</dbReference>
<name>A0A448WD38_9PLAT</name>
<dbReference type="GO" id="GO:0019005">
    <property type="term" value="C:SCF ubiquitin ligase complex"/>
    <property type="evidence" value="ECO:0007669"/>
    <property type="project" value="TreeGrafter"/>
</dbReference>
<dbReference type="EMBL" id="CAAALY010004793">
    <property type="protein sequence ID" value="VEL08809.1"/>
    <property type="molecule type" value="Genomic_DNA"/>
</dbReference>
<dbReference type="PANTHER" id="PTHR13318">
    <property type="entry name" value="PARTNER OF PAIRED, ISOFORM B-RELATED"/>
    <property type="match status" value="1"/>
</dbReference>
<dbReference type="SUPFAM" id="SSF52047">
    <property type="entry name" value="RNI-like"/>
    <property type="match status" value="1"/>
</dbReference>
<dbReference type="Gene3D" id="3.80.10.10">
    <property type="entry name" value="Ribonuclease Inhibitor"/>
    <property type="match status" value="2"/>
</dbReference>
<dbReference type="OrthoDB" id="6282124at2759"/>
<dbReference type="InterPro" id="IPR032675">
    <property type="entry name" value="LRR_dom_sf"/>
</dbReference>
<protein>
    <recommendedName>
        <fullName evidence="3">F-box domain-containing protein</fullName>
    </recommendedName>
</protein>
<keyword evidence="2" id="KW-1185">Reference proteome</keyword>
<dbReference type="PANTHER" id="PTHR13318:SF247">
    <property type="entry name" value="GH16156P"/>
    <property type="match status" value="1"/>
</dbReference>
<evidence type="ECO:0000313" key="2">
    <source>
        <dbReference type="Proteomes" id="UP000784294"/>
    </source>
</evidence>
<evidence type="ECO:0008006" key="3">
    <source>
        <dbReference type="Google" id="ProtNLM"/>
    </source>
</evidence>